<dbReference type="EMBL" id="MU006720">
    <property type="protein sequence ID" value="KAF2626565.1"/>
    <property type="molecule type" value="Genomic_DNA"/>
</dbReference>
<evidence type="ECO:0000313" key="1">
    <source>
        <dbReference type="EMBL" id="KAF2626565.1"/>
    </source>
</evidence>
<organism evidence="1 2">
    <name type="scientific">Macroventuria anomochaeta</name>
    <dbReference type="NCBI Taxonomy" id="301207"/>
    <lineage>
        <taxon>Eukaryota</taxon>
        <taxon>Fungi</taxon>
        <taxon>Dikarya</taxon>
        <taxon>Ascomycota</taxon>
        <taxon>Pezizomycotina</taxon>
        <taxon>Dothideomycetes</taxon>
        <taxon>Pleosporomycetidae</taxon>
        <taxon>Pleosporales</taxon>
        <taxon>Pleosporineae</taxon>
        <taxon>Didymellaceae</taxon>
        <taxon>Macroventuria</taxon>
    </lineage>
</organism>
<proteinExistence type="predicted"/>
<protein>
    <submittedName>
        <fullName evidence="1">Uncharacterized protein</fullName>
    </submittedName>
</protein>
<dbReference type="Proteomes" id="UP000799754">
    <property type="component" value="Unassembled WGS sequence"/>
</dbReference>
<evidence type="ECO:0000313" key="2">
    <source>
        <dbReference type="Proteomes" id="UP000799754"/>
    </source>
</evidence>
<gene>
    <name evidence="1" type="ORF">BU25DRAFT_343373</name>
</gene>
<accession>A0ACB6RX68</accession>
<reference evidence="1" key="1">
    <citation type="journal article" date="2020" name="Stud. Mycol.">
        <title>101 Dothideomycetes genomes: a test case for predicting lifestyles and emergence of pathogens.</title>
        <authorList>
            <person name="Haridas S."/>
            <person name="Albert R."/>
            <person name="Binder M."/>
            <person name="Bloem J."/>
            <person name="Labutti K."/>
            <person name="Salamov A."/>
            <person name="Andreopoulos B."/>
            <person name="Baker S."/>
            <person name="Barry K."/>
            <person name="Bills G."/>
            <person name="Bluhm B."/>
            <person name="Cannon C."/>
            <person name="Castanera R."/>
            <person name="Culley D."/>
            <person name="Daum C."/>
            <person name="Ezra D."/>
            <person name="Gonzalez J."/>
            <person name="Henrissat B."/>
            <person name="Kuo A."/>
            <person name="Liang C."/>
            <person name="Lipzen A."/>
            <person name="Lutzoni F."/>
            <person name="Magnuson J."/>
            <person name="Mondo S."/>
            <person name="Nolan M."/>
            <person name="Ohm R."/>
            <person name="Pangilinan J."/>
            <person name="Park H.-J."/>
            <person name="Ramirez L."/>
            <person name="Alfaro M."/>
            <person name="Sun H."/>
            <person name="Tritt A."/>
            <person name="Yoshinaga Y."/>
            <person name="Zwiers L.-H."/>
            <person name="Turgeon B."/>
            <person name="Goodwin S."/>
            <person name="Spatafora J."/>
            <person name="Crous P."/>
            <person name="Grigoriev I."/>
        </authorList>
    </citation>
    <scope>NUCLEOTIDE SEQUENCE</scope>
    <source>
        <strain evidence="1">CBS 525.71</strain>
    </source>
</reference>
<name>A0ACB6RX68_9PLEO</name>
<comment type="caution">
    <text evidence="1">The sequence shown here is derived from an EMBL/GenBank/DDBJ whole genome shotgun (WGS) entry which is preliminary data.</text>
</comment>
<sequence length="476" mass="51016">MATTTPFPPTDATSVGFVPLTVPFQNLTFYTKAEKTNELLYNLSSPATLSPNSATGIVAGGAAAASIVNLLWNSVASDLEWWTQKLEDPSPITISHQHVAISAVVSSTTVPSTNSATLSGATLASSITDASVSNALPSSTTNSKQTSTPQPTGNGISGGAVAGVAIGCLVAGVLIAGLIAWFCWGRRRASRLRHHETSAIALMPPEKGPMVHTRPLGGESPLDLSTGTGLPQPLEDQAISGEISKIGNLIKNHVQSYYHSKPVNPGLIDLDDIVALGRNLPISTGTLSTLLDNSATREVALRFCIAFAIITRLQSYGNPAESLLPPEFCAPMREISDAKYGSKAHTVKAARWRATTAELMHSTYVQDAFTSSDPRNAAIRSLTHVLENTLQPFADLRMNNEERKRNLEEILKRSAIFAFTLFSQPSSWDFDWKEEQGVKSGELCIFPALVQVTNEVGEPIRPPRSFSEAVVRRLEG</sequence>
<keyword evidence="2" id="KW-1185">Reference proteome</keyword>